<dbReference type="InterPro" id="IPR013783">
    <property type="entry name" value="Ig-like_fold"/>
</dbReference>
<dbReference type="Gene3D" id="2.60.40.10">
    <property type="entry name" value="Immunoglobulins"/>
    <property type="match status" value="3"/>
</dbReference>
<evidence type="ECO:0000256" key="1">
    <source>
        <dbReference type="SAM" id="SignalP"/>
    </source>
</evidence>
<dbReference type="STRING" id="1302690.BUE76_14570"/>
<dbReference type="AlphaFoldDB" id="A0A1M4XX60"/>
<dbReference type="RefSeq" id="WP_073041160.1">
    <property type="nucleotide sequence ID" value="NZ_FQUO01000004.1"/>
</dbReference>
<keyword evidence="1" id="KW-0732">Signal</keyword>
<organism evidence="3 4">
    <name type="scientific">Cnuella takakiae</name>
    <dbReference type="NCBI Taxonomy" id="1302690"/>
    <lineage>
        <taxon>Bacteria</taxon>
        <taxon>Pseudomonadati</taxon>
        <taxon>Bacteroidota</taxon>
        <taxon>Chitinophagia</taxon>
        <taxon>Chitinophagales</taxon>
        <taxon>Chitinophagaceae</taxon>
        <taxon>Cnuella</taxon>
    </lineage>
</organism>
<dbReference type="InterPro" id="IPR035234">
    <property type="entry name" value="IgGFc-bd_N"/>
</dbReference>
<dbReference type="Pfam" id="PF13585">
    <property type="entry name" value="CHU_C"/>
    <property type="match status" value="1"/>
</dbReference>
<feature type="domain" description="PKD" evidence="2">
    <location>
        <begin position="679"/>
        <end position="725"/>
    </location>
</feature>
<dbReference type="CDD" id="cd00146">
    <property type="entry name" value="PKD"/>
    <property type="match status" value="3"/>
</dbReference>
<accession>A0A1M4XX60</accession>
<dbReference type="InterPro" id="IPR035986">
    <property type="entry name" value="PKD_dom_sf"/>
</dbReference>
<dbReference type="PANTHER" id="PTHR46534">
    <property type="entry name" value="IGGFC_BINDING DOMAIN-CONTAINING PROTEIN"/>
    <property type="match status" value="1"/>
</dbReference>
<dbReference type="InterPro" id="IPR026341">
    <property type="entry name" value="T9SS_type_B"/>
</dbReference>
<name>A0A1M4XX60_9BACT</name>
<dbReference type="InterPro" id="IPR000601">
    <property type="entry name" value="PKD_dom"/>
</dbReference>
<dbReference type="InterPro" id="IPR022409">
    <property type="entry name" value="PKD/Chitinase_dom"/>
</dbReference>
<evidence type="ECO:0000313" key="4">
    <source>
        <dbReference type="Proteomes" id="UP000184368"/>
    </source>
</evidence>
<evidence type="ECO:0000259" key="2">
    <source>
        <dbReference type="PROSITE" id="PS50093"/>
    </source>
</evidence>
<feature type="chain" id="PRO_5013110053" evidence="1">
    <location>
        <begin position="24"/>
        <end position="1175"/>
    </location>
</feature>
<gene>
    <name evidence="3" type="ORF">SAMN05444008_10479</name>
</gene>
<feature type="domain" description="PKD" evidence="2">
    <location>
        <begin position="600"/>
        <end position="650"/>
    </location>
</feature>
<dbReference type="PROSITE" id="PS50093">
    <property type="entry name" value="PKD"/>
    <property type="match status" value="3"/>
</dbReference>
<reference evidence="3 4" key="1">
    <citation type="submission" date="2016-11" db="EMBL/GenBank/DDBJ databases">
        <authorList>
            <person name="Jaros S."/>
            <person name="Januszkiewicz K."/>
            <person name="Wedrychowicz H."/>
        </authorList>
    </citation>
    <scope>NUCLEOTIDE SEQUENCE [LARGE SCALE GENOMIC DNA]</scope>
    <source>
        <strain evidence="3 4">DSM 26897</strain>
    </source>
</reference>
<dbReference type="Proteomes" id="UP000184368">
    <property type="component" value="Unassembled WGS sequence"/>
</dbReference>
<dbReference type="OrthoDB" id="7794186at2"/>
<proteinExistence type="predicted"/>
<dbReference type="NCBIfam" id="TIGR04131">
    <property type="entry name" value="Bac_Flav_CTERM"/>
    <property type="match status" value="1"/>
</dbReference>
<dbReference type="Pfam" id="PF17517">
    <property type="entry name" value="IgGFc_binding"/>
    <property type="match status" value="1"/>
</dbReference>
<evidence type="ECO:0000313" key="3">
    <source>
        <dbReference type="EMBL" id="SHE98174.1"/>
    </source>
</evidence>
<feature type="signal peptide" evidence="1">
    <location>
        <begin position="1"/>
        <end position="23"/>
    </location>
</feature>
<protein>
    <submittedName>
        <fullName evidence="3">Gliding motility-associated C-terminal domain-containing protein</fullName>
    </submittedName>
</protein>
<keyword evidence="4" id="KW-1185">Reference proteome</keyword>
<dbReference type="PANTHER" id="PTHR46534:SF1">
    <property type="entry name" value="IGGFC-BINDING PROTEIN N-TERMINAL DOMAIN-CONTAINING PROTEIN"/>
    <property type="match status" value="1"/>
</dbReference>
<dbReference type="EMBL" id="FQUO01000004">
    <property type="protein sequence ID" value="SHE98174.1"/>
    <property type="molecule type" value="Genomic_DNA"/>
</dbReference>
<dbReference type="SMART" id="SM00089">
    <property type="entry name" value="PKD"/>
    <property type="match status" value="3"/>
</dbReference>
<dbReference type="Pfam" id="PF18911">
    <property type="entry name" value="PKD_4"/>
    <property type="match status" value="3"/>
</dbReference>
<feature type="domain" description="PKD" evidence="2">
    <location>
        <begin position="773"/>
        <end position="814"/>
    </location>
</feature>
<sequence>MSKKLLSFAVLISVLLFDTTCWGQQLSNMGRDFWIGYGHHVRMVNQGSGQTSAEKMQLYITSDVVTTAKVAIPSTGFEQSIAVIPNQISTVDIPRSAALFNEGLSDLGIHVTADAPVVVYSFIYVSAVSGATVCLPTNTLGRDYYSVNFEQLSNEANCSSYFFVVAADTGTTSVEITPSAATKGGRTANQPFLVQLKQGQVYQVLGTTNGNKGVDLTGSRIRSVNTGSGCKKIAVFSGSSKISIGCASAGTSDNLYQQAYPTATWSRKYIATPSLQNSYNFYRIIRPDPTSIVKVNGQVVPASSFTNNFYYQFSGNSTYVIESDKAIMVAQYFPSEGCAGNNGQGDPEMVYLNPVDQTLKQVTLNAMQPAGVNIRTHYLNVVLPNDTAAINSFRLDGLSYNNFQVVPGDNAFAYAQIPTQQGTHTLTCTQGFNVVAYGFGSAESYGYSGGARLRDLYQFAAVQNQYASLDYAATCSRAPFRLSITFPFQPQAIHWNFNDVLPNQDLLTPQYDSSWQINGKTVYRYTVPGWLKAPAAGTYPVKVIATSNIGDGCTSEVELEHDLVVTPSAEHDFSITTRACLGDTVFLQQLYKPGGNLAAVAYSWNLGNGSQSVLPNPSAQYQQPGTYTIAASVINEIGCLSDTATRQITINPLPQARFSVQGPLCAGREIGFVNESFISSGSIAGYTWNFGDGKTLVSNDVGRQIHSFSTTGNYITNLVAVSDKGCISMPASQRILVHAVPKAGFKIPGSCLRDPYSEFLNTTTLSEQAALRYTWNFGDANQSITNTDTLQNPRHQYRATGMYPVTLVVNSAYGCADTLVQQLYINGSVPEAHFSLLNGLRQCSDGAILVKNESQVDVGELVKMELYWNYGVDATQKTIDLLPKKDSTYRFQMPSFFNPANKQYTIRMVAYSGQSCYSVAEKTVVLDALPQLRFDTLPAFCSADPQYTITQAQLQNGLPGKGWFSGNGIQPSGFFTPALAQMGSNPISYTYTTNQGCTSVAIQTARVSASPRVNAGPDMIIRQGKTETIRASAIGQNLRFQWTPGTGLNNVSRLQPLASPLSDQVYRLTATTPEGCSAWDEVGILAPADVFIPNSFTPNGDGINDRWQIPFLMQSDGAQVRVYSRDGFMVYENKGAKVAWDGNLRGLPLPAGTYVYYLSLSKDSKTYKGTITLVR</sequence>
<dbReference type="SUPFAM" id="SSF49299">
    <property type="entry name" value="PKD domain"/>
    <property type="match status" value="3"/>
</dbReference>